<dbReference type="CDD" id="cd09876">
    <property type="entry name" value="PIN_Nob1-like"/>
    <property type="match status" value="1"/>
</dbReference>
<dbReference type="FunFam" id="3.40.50.1010:FF:000020">
    <property type="entry name" value="20S-pre-rRNA D-site endonuclease NOB1"/>
    <property type="match status" value="1"/>
</dbReference>
<dbReference type="PANTHER" id="PTHR12814">
    <property type="entry name" value="RNA-BINDING PROTEIN NOB1"/>
    <property type="match status" value="1"/>
</dbReference>
<dbReference type="InterPro" id="IPR036283">
    <property type="entry name" value="NOB1_Zf-like_sf"/>
</dbReference>
<sequence>MEEAAVPPPPAPAPVQQPPASSWSSILQKKPAAKPPEEISSRVFGSCNSSKGIAVAVVDANAIINGGRLVSSADKFVSVREVLDEVRDPASRHRLSFLPFPIETMEPSPEFIKKVVKFARETGDLQTLSDVDIKLIALTYMLEAQIHGTSHLRESLPPLHVVNVKHLPEAEMPGWGSNVPNLAEWEALEQIAESGSNHGSRILPLKDLDDNVIPIHGSGTKPEGQDDEHQSFGRRRRFLFPKKEIKLEGKKMVADGIDASLGEDTENADDWRPAVSRSTHRRYLRRKARRELAQAAEENGHPSGEASLGAAPTGGDDVCSDGEAECTDIIEHKSSEETHTENDELKVGKPEESDFSAVQEHMMLEFNAYKSSQEEKEDDDPSADTAVRKGSSGDVATATEGDEIGDLTTAIEGDKIDMCTKELDNLEITSVTDGSVDTSYIDDGCSEQSWMLKPLSDSTVACVTSDYAMQNVILQIGLRLLAPGGMQIRQLHRWVLKCHACNKVTQEIGRIFCPQCGNGGTLRKVSVTVGENGILMSARRPRIILRGTKFSIPLPQGGREAITKNLILREDQLPHKLLYPRSKKKPAKQDQDFLSADDIFSHAGDKRAPLKPPVRKALAVFSGKRNPNDNHFSRRKH</sequence>
<dbReference type="Gene3D" id="6.20.210.10">
    <property type="entry name" value="Nin one binding (NOB1), Zn-ribbon-like"/>
    <property type="match status" value="1"/>
</dbReference>
<dbReference type="SUPFAM" id="SSF144206">
    <property type="entry name" value="NOB1 zinc finger-like"/>
    <property type="match status" value="1"/>
</dbReference>
<dbReference type="Proteomes" id="UP000504607">
    <property type="component" value="Chromosome 12"/>
</dbReference>
<evidence type="ECO:0000313" key="8">
    <source>
        <dbReference type="Proteomes" id="UP000504607"/>
    </source>
</evidence>
<dbReference type="KEGG" id="egu:105054834"/>
<dbReference type="GO" id="GO:0005737">
    <property type="term" value="C:cytoplasm"/>
    <property type="evidence" value="ECO:0007669"/>
    <property type="project" value="UniProtKB-ARBA"/>
</dbReference>
<dbReference type="GO" id="GO:0046872">
    <property type="term" value="F:metal ion binding"/>
    <property type="evidence" value="ECO:0007669"/>
    <property type="project" value="UniProtKB-KW"/>
</dbReference>
<feature type="compositionally biased region" description="Basic and acidic residues" evidence="5">
    <location>
        <begin position="329"/>
        <end position="350"/>
    </location>
</feature>
<dbReference type="GO" id="GO:0030688">
    <property type="term" value="C:preribosome, small subunit precursor"/>
    <property type="evidence" value="ECO:0007669"/>
    <property type="project" value="TreeGrafter"/>
</dbReference>
<organism evidence="8 9">
    <name type="scientific">Elaeis guineensis var. tenera</name>
    <name type="common">Oil palm</name>
    <dbReference type="NCBI Taxonomy" id="51953"/>
    <lineage>
        <taxon>Eukaryota</taxon>
        <taxon>Viridiplantae</taxon>
        <taxon>Streptophyta</taxon>
        <taxon>Embryophyta</taxon>
        <taxon>Tracheophyta</taxon>
        <taxon>Spermatophyta</taxon>
        <taxon>Magnoliopsida</taxon>
        <taxon>Liliopsida</taxon>
        <taxon>Arecaceae</taxon>
        <taxon>Arecoideae</taxon>
        <taxon>Cocoseae</taxon>
        <taxon>Elaeidinae</taxon>
        <taxon>Elaeis</taxon>
    </lineage>
</organism>
<feature type="domain" description="Ribonuclease PIN" evidence="7">
    <location>
        <begin position="57"/>
        <end position="142"/>
    </location>
</feature>
<evidence type="ECO:0000256" key="1">
    <source>
        <dbReference type="ARBA" id="ARBA00005858"/>
    </source>
</evidence>
<reference evidence="9" key="1">
    <citation type="submission" date="2025-08" db="UniProtKB">
        <authorList>
            <consortium name="RefSeq"/>
        </authorList>
    </citation>
    <scope>IDENTIFICATION</scope>
</reference>
<evidence type="ECO:0000256" key="3">
    <source>
        <dbReference type="ARBA" id="ARBA00022723"/>
    </source>
</evidence>
<keyword evidence="8" id="KW-1185">Reference proteome</keyword>
<dbReference type="InterPro" id="IPR033411">
    <property type="entry name" value="Ribonuclease_PIN"/>
</dbReference>
<dbReference type="Gene3D" id="3.40.50.1010">
    <property type="entry name" value="5'-nuclease"/>
    <property type="match status" value="1"/>
</dbReference>
<dbReference type="Pfam" id="PF17146">
    <property type="entry name" value="PIN_6"/>
    <property type="match status" value="1"/>
</dbReference>
<dbReference type="GeneID" id="105054834"/>
<feature type="region of interest" description="Disordered" evidence="5">
    <location>
        <begin position="370"/>
        <end position="401"/>
    </location>
</feature>
<feature type="region of interest" description="Disordered" evidence="5">
    <location>
        <begin position="579"/>
        <end position="598"/>
    </location>
</feature>
<dbReference type="OrthoDB" id="446759at2759"/>
<evidence type="ECO:0000256" key="2">
    <source>
        <dbReference type="ARBA" id="ARBA00022722"/>
    </source>
</evidence>
<evidence type="ECO:0000256" key="4">
    <source>
        <dbReference type="ARBA" id="ARBA00022801"/>
    </source>
</evidence>
<dbReference type="AlphaFoldDB" id="A0A6I9RYR9"/>
<comment type="similarity">
    <text evidence="1">Belongs to the NOB1 family.</text>
</comment>
<keyword evidence="4" id="KW-0378">Hydrolase</keyword>
<dbReference type="PANTHER" id="PTHR12814:SF2">
    <property type="entry name" value="RNA-BINDING PROTEIN NOB1"/>
    <property type="match status" value="1"/>
</dbReference>
<evidence type="ECO:0000259" key="6">
    <source>
        <dbReference type="Pfam" id="PF08772"/>
    </source>
</evidence>
<dbReference type="RefSeq" id="XP_010934749.1">
    <property type="nucleotide sequence ID" value="XM_010936447.3"/>
</dbReference>
<keyword evidence="2" id="KW-0540">Nuclease</keyword>
<accession>A0A6I9RYR9</accession>
<dbReference type="Pfam" id="PF08772">
    <property type="entry name" value="Zn_ribbon_NOB1"/>
    <property type="match status" value="1"/>
</dbReference>
<feature type="compositionally biased region" description="Pro residues" evidence="5">
    <location>
        <begin position="1"/>
        <end position="17"/>
    </location>
</feature>
<feature type="region of interest" description="Disordered" evidence="5">
    <location>
        <begin position="291"/>
        <end position="350"/>
    </location>
</feature>
<keyword evidence="3" id="KW-0479">Metal-binding</keyword>
<proteinExistence type="inferred from homology"/>
<feature type="region of interest" description="Disordered" evidence="5">
    <location>
        <begin position="1"/>
        <end position="38"/>
    </location>
</feature>
<name>A0A6I9RYR9_ELAGV</name>
<dbReference type="GO" id="GO:0016787">
    <property type="term" value="F:hydrolase activity"/>
    <property type="evidence" value="ECO:0007669"/>
    <property type="project" value="UniProtKB-KW"/>
</dbReference>
<evidence type="ECO:0000256" key="5">
    <source>
        <dbReference type="SAM" id="MobiDB-lite"/>
    </source>
</evidence>
<dbReference type="GO" id="GO:0031981">
    <property type="term" value="C:nuclear lumen"/>
    <property type="evidence" value="ECO:0007669"/>
    <property type="project" value="UniProtKB-ARBA"/>
</dbReference>
<feature type="region of interest" description="Disordered" evidence="5">
    <location>
        <begin position="216"/>
        <end position="235"/>
    </location>
</feature>
<evidence type="ECO:0000259" key="7">
    <source>
        <dbReference type="Pfam" id="PF17146"/>
    </source>
</evidence>
<feature type="domain" description="Nin one binding (NOB1) Zn-ribbon-like" evidence="6">
    <location>
        <begin position="488"/>
        <end position="558"/>
    </location>
</feature>
<dbReference type="FunCoup" id="A0A6I9RYR9">
    <property type="interactions" value="2933"/>
</dbReference>
<protein>
    <submittedName>
        <fullName evidence="9">RNA-binding protein NOB1</fullName>
    </submittedName>
</protein>
<evidence type="ECO:0000313" key="9">
    <source>
        <dbReference type="RefSeq" id="XP_010934749.1"/>
    </source>
</evidence>
<gene>
    <name evidence="9" type="primary">LOC105054834</name>
</gene>
<dbReference type="GO" id="GO:0030490">
    <property type="term" value="P:maturation of SSU-rRNA"/>
    <property type="evidence" value="ECO:0007669"/>
    <property type="project" value="TreeGrafter"/>
</dbReference>
<dbReference type="InterPro" id="IPR014881">
    <property type="entry name" value="NOB1_Zn-bd"/>
</dbReference>
<dbReference type="InParanoid" id="A0A6I9RYR9"/>
<dbReference type="InterPro" id="IPR039907">
    <property type="entry name" value="NOB1"/>
</dbReference>
<dbReference type="GO" id="GO:0004521">
    <property type="term" value="F:RNA endonuclease activity"/>
    <property type="evidence" value="ECO:0007669"/>
    <property type="project" value="UniProtKB-ARBA"/>
</dbReference>
<feature type="compositionally biased region" description="Acidic residues" evidence="5">
    <location>
        <begin position="318"/>
        <end position="328"/>
    </location>
</feature>